<dbReference type="OrthoDB" id="1436587at2759"/>
<evidence type="ECO:0000256" key="4">
    <source>
        <dbReference type="ARBA" id="ARBA00022759"/>
    </source>
</evidence>
<dbReference type="InterPro" id="IPR041373">
    <property type="entry name" value="RT_RNaseH"/>
</dbReference>
<evidence type="ECO:0000256" key="6">
    <source>
        <dbReference type="ARBA" id="ARBA00022918"/>
    </source>
</evidence>
<evidence type="ECO:0000256" key="5">
    <source>
        <dbReference type="ARBA" id="ARBA00022801"/>
    </source>
</evidence>
<keyword evidence="9" id="KW-1185">Reference proteome</keyword>
<comment type="caution">
    <text evidence="8">The sequence shown here is derived from an EMBL/GenBank/DDBJ whole genome shotgun (WGS) entry which is preliminary data.</text>
</comment>
<keyword evidence="4" id="KW-0255">Endonuclease</keyword>
<accession>A0A371GJ72</accession>
<sequence>MDLAQINYTTTEKELLAVVFSLDKFCAYLLGSKVIVFSDHAALKYLLKKLDAKSRPIRWMLLFQEFNLEIKDKKGTDNTIADHLSRIQGRVLSSSQSSISATPLLEAAIMGQLGLLGRSSIVASIGPPFTKTLTNSSGPASSINKLGWQ</sequence>
<evidence type="ECO:0000256" key="2">
    <source>
        <dbReference type="ARBA" id="ARBA00022695"/>
    </source>
</evidence>
<feature type="domain" description="Reverse transcriptase RNase H-like" evidence="7">
    <location>
        <begin position="4"/>
        <end position="66"/>
    </location>
</feature>
<dbReference type="Proteomes" id="UP000257109">
    <property type="component" value="Unassembled WGS sequence"/>
</dbReference>
<gene>
    <name evidence="8" type="primary">pol</name>
    <name evidence="8" type="ORF">CR513_27508</name>
</gene>
<evidence type="ECO:0000256" key="3">
    <source>
        <dbReference type="ARBA" id="ARBA00022722"/>
    </source>
</evidence>
<dbReference type="CDD" id="cd09274">
    <property type="entry name" value="RNase_HI_RT_Ty3"/>
    <property type="match status" value="1"/>
</dbReference>
<dbReference type="GO" id="GO:0016787">
    <property type="term" value="F:hydrolase activity"/>
    <property type="evidence" value="ECO:0007669"/>
    <property type="project" value="UniProtKB-KW"/>
</dbReference>
<protein>
    <submittedName>
        <fullName evidence="8">Retrovirus-related Pol polyprotein from transposon 17.6</fullName>
    </submittedName>
</protein>
<evidence type="ECO:0000259" key="7">
    <source>
        <dbReference type="Pfam" id="PF17917"/>
    </source>
</evidence>
<dbReference type="GO" id="GO:0004519">
    <property type="term" value="F:endonuclease activity"/>
    <property type="evidence" value="ECO:0007669"/>
    <property type="project" value="UniProtKB-KW"/>
</dbReference>
<feature type="non-terminal residue" evidence="8">
    <location>
        <position position="1"/>
    </location>
</feature>
<keyword evidence="1" id="KW-0808">Transferase</keyword>
<dbReference type="PANTHER" id="PTHR34072">
    <property type="entry name" value="ENZYMATIC POLYPROTEIN-RELATED"/>
    <property type="match status" value="1"/>
</dbReference>
<dbReference type="EMBL" id="QJKJ01005351">
    <property type="protein sequence ID" value="RDX90609.1"/>
    <property type="molecule type" value="Genomic_DNA"/>
</dbReference>
<dbReference type="SUPFAM" id="SSF56672">
    <property type="entry name" value="DNA/RNA polymerases"/>
    <property type="match status" value="1"/>
</dbReference>
<organism evidence="8 9">
    <name type="scientific">Mucuna pruriens</name>
    <name type="common">Velvet bean</name>
    <name type="synonym">Dolichos pruriens</name>
    <dbReference type="NCBI Taxonomy" id="157652"/>
    <lineage>
        <taxon>Eukaryota</taxon>
        <taxon>Viridiplantae</taxon>
        <taxon>Streptophyta</taxon>
        <taxon>Embryophyta</taxon>
        <taxon>Tracheophyta</taxon>
        <taxon>Spermatophyta</taxon>
        <taxon>Magnoliopsida</taxon>
        <taxon>eudicotyledons</taxon>
        <taxon>Gunneridae</taxon>
        <taxon>Pentapetalae</taxon>
        <taxon>rosids</taxon>
        <taxon>fabids</taxon>
        <taxon>Fabales</taxon>
        <taxon>Fabaceae</taxon>
        <taxon>Papilionoideae</taxon>
        <taxon>50 kb inversion clade</taxon>
        <taxon>NPAAA clade</taxon>
        <taxon>indigoferoid/millettioid clade</taxon>
        <taxon>Phaseoleae</taxon>
        <taxon>Mucuna</taxon>
    </lineage>
</organism>
<reference evidence="8" key="1">
    <citation type="submission" date="2018-05" db="EMBL/GenBank/DDBJ databases">
        <title>Draft genome of Mucuna pruriens seed.</title>
        <authorList>
            <person name="Nnadi N.E."/>
            <person name="Vos R."/>
            <person name="Hasami M.H."/>
            <person name="Devisetty U.K."/>
            <person name="Aguiy J.C."/>
        </authorList>
    </citation>
    <scope>NUCLEOTIDE SEQUENCE [LARGE SCALE GENOMIC DNA]</scope>
    <source>
        <strain evidence="8">JCA_2017</strain>
    </source>
</reference>
<keyword evidence="6" id="KW-0695">RNA-directed DNA polymerase</keyword>
<dbReference type="AlphaFoldDB" id="A0A371GJ72"/>
<evidence type="ECO:0000313" key="8">
    <source>
        <dbReference type="EMBL" id="RDX90609.1"/>
    </source>
</evidence>
<keyword evidence="3" id="KW-0540">Nuclease</keyword>
<dbReference type="Pfam" id="PF17917">
    <property type="entry name" value="RT_RNaseH"/>
    <property type="match status" value="1"/>
</dbReference>
<dbReference type="PANTHER" id="PTHR34072:SF57">
    <property type="entry name" value="RNA-DIRECTED DNA POLYMERASE"/>
    <property type="match status" value="1"/>
</dbReference>
<dbReference type="GO" id="GO:0003964">
    <property type="term" value="F:RNA-directed DNA polymerase activity"/>
    <property type="evidence" value="ECO:0007669"/>
    <property type="project" value="UniProtKB-KW"/>
</dbReference>
<dbReference type="InterPro" id="IPR043502">
    <property type="entry name" value="DNA/RNA_pol_sf"/>
</dbReference>
<name>A0A371GJ72_MUCPR</name>
<proteinExistence type="predicted"/>
<keyword evidence="2" id="KW-0548">Nucleotidyltransferase</keyword>
<evidence type="ECO:0000313" key="9">
    <source>
        <dbReference type="Proteomes" id="UP000257109"/>
    </source>
</evidence>
<keyword evidence="5" id="KW-0378">Hydrolase</keyword>
<evidence type="ECO:0000256" key="1">
    <source>
        <dbReference type="ARBA" id="ARBA00022679"/>
    </source>
</evidence>